<dbReference type="InterPro" id="IPR026284">
    <property type="entry name" value="A2MG_proteobact"/>
</dbReference>
<comment type="similarity">
    <text evidence="1">Belongs to the protease inhibitor I39 (alpha-2-macroglobulin) family. Bacterial alpha-2-macroglobulin subfamily.</text>
</comment>
<dbReference type="EMBL" id="QLMG01000029">
    <property type="protein sequence ID" value="RAK14132.1"/>
    <property type="molecule type" value="Genomic_DNA"/>
</dbReference>
<reference evidence="9 10" key="1">
    <citation type="submission" date="2018-06" db="EMBL/GenBank/DDBJ databases">
        <title>Genomic Encyclopedia of Archaeal and Bacterial Type Strains, Phase II (KMG-II): from individual species to whole genera.</title>
        <authorList>
            <person name="Goeker M."/>
        </authorList>
    </citation>
    <scope>NUCLEOTIDE SEQUENCE [LARGE SCALE GENOMIC DNA]</scope>
    <source>
        <strain evidence="9 10">DSM 22011</strain>
    </source>
</reference>
<evidence type="ECO:0000259" key="8">
    <source>
        <dbReference type="SMART" id="SM01360"/>
    </source>
</evidence>
<feature type="domain" description="Alpha-2-macroglobulin" evidence="8">
    <location>
        <begin position="1155"/>
        <end position="1243"/>
    </location>
</feature>
<evidence type="ECO:0000256" key="4">
    <source>
        <dbReference type="ARBA" id="ARBA00023157"/>
    </source>
</evidence>
<dbReference type="CDD" id="cd02891">
    <property type="entry name" value="A2M_like"/>
    <property type="match status" value="1"/>
</dbReference>
<dbReference type="Pfam" id="PF01835">
    <property type="entry name" value="MG2"/>
    <property type="match status" value="1"/>
</dbReference>
<dbReference type="InterPro" id="IPR041462">
    <property type="entry name" value="Bact_A2M_MG6"/>
</dbReference>
<dbReference type="InterPro" id="IPR003609">
    <property type="entry name" value="Pan_app"/>
</dbReference>
<accession>A0A327Y1D3</accession>
<dbReference type="InterPro" id="IPR041203">
    <property type="entry name" value="Bact_A2M_MG5"/>
</dbReference>
<dbReference type="Gene3D" id="1.50.10.20">
    <property type="match status" value="1"/>
</dbReference>
<dbReference type="InterPro" id="IPR021868">
    <property type="entry name" value="Alpha_2_Macroglob_MG3"/>
</dbReference>
<dbReference type="Pfam" id="PF11974">
    <property type="entry name" value="bMG3"/>
    <property type="match status" value="1"/>
</dbReference>
<dbReference type="Gene3D" id="3.50.4.10">
    <property type="entry name" value="Hepatocyte Growth Factor"/>
    <property type="match status" value="1"/>
</dbReference>
<dbReference type="InterPro" id="IPR002890">
    <property type="entry name" value="MG2"/>
</dbReference>
<evidence type="ECO:0000256" key="2">
    <source>
        <dbReference type="ARBA" id="ARBA00022729"/>
    </source>
</evidence>
<dbReference type="Pfam" id="PF07703">
    <property type="entry name" value="A2M_BRD"/>
    <property type="match status" value="1"/>
</dbReference>
<dbReference type="GO" id="GO:0004866">
    <property type="term" value="F:endopeptidase inhibitor activity"/>
    <property type="evidence" value="ECO:0007669"/>
    <property type="project" value="InterPro"/>
</dbReference>
<evidence type="ECO:0000256" key="3">
    <source>
        <dbReference type="ARBA" id="ARBA00022737"/>
    </source>
</evidence>
<dbReference type="RefSeq" id="WP_111550727.1">
    <property type="nucleotide sequence ID" value="NZ_LIQE01000024.1"/>
</dbReference>
<dbReference type="InterPro" id="IPR001599">
    <property type="entry name" value="Macroglobln_a2"/>
</dbReference>
<evidence type="ECO:0000313" key="10">
    <source>
        <dbReference type="Proteomes" id="UP000249165"/>
    </source>
</evidence>
<dbReference type="Pfam" id="PF07678">
    <property type="entry name" value="TED_complement"/>
    <property type="match status" value="1"/>
</dbReference>
<feature type="signal peptide" evidence="5">
    <location>
        <begin position="1"/>
        <end position="20"/>
    </location>
</feature>
<keyword evidence="3" id="KW-0677">Repeat</keyword>
<evidence type="ECO:0000313" key="9">
    <source>
        <dbReference type="EMBL" id="RAK14132.1"/>
    </source>
</evidence>
<evidence type="ECO:0000256" key="5">
    <source>
        <dbReference type="SAM" id="SignalP"/>
    </source>
</evidence>
<dbReference type="InterPro" id="IPR000177">
    <property type="entry name" value="Apple"/>
</dbReference>
<dbReference type="Pfam" id="PF17972">
    <property type="entry name" value="bMG5"/>
    <property type="match status" value="1"/>
</dbReference>
<dbReference type="Pfam" id="PF17962">
    <property type="entry name" value="bMG6"/>
    <property type="match status" value="1"/>
</dbReference>
<protein>
    <recommendedName>
        <fullName evidence="11">Apple domain-containing protein</fullName>
    </recommendedName>
</protein>
<dbReference type="Pfam" id="PF00207">
    <property type="entry name" value="A2M"/>
    <property type="match status" value="1"/>
</dbReference>
<dbReference type="Proteomes" id="UP000249165">
    <property type="component" value="Unassembled WGS sequence"/>
</dbReference>
<comment type="caution">
    <text evidence="9">The sequence shown here is derived from an EMBL/GenBank/DDBJ whole genome shotgun (WGS) entry which is preliminary data.</text>
</comment>
<evidence type="ECO:0000256" key="1">
    <source>
        <dbReference type="ARBA" id="ARBA00010556"/>
    </source>
</evidence>
<dbReference type="Pfam" id="PF17973">
    <property type="entry name" value="bMG10"/>
    <property type="match status" value="1"/>
</dbReference>
<name>A0A327Y1D3_9RHOB</name>
<dbReference type="SMART" id="SM01359">
    <property type="entry name" value="A2M_N_2"/>
    <property type="match status" value="1"/>
</dbReference>
<dbReference type="PIRSF" id="PIRSF038980">
    <property type="entry name" value="A2M_bac"/>
    <property type="match status" value="1"/>
</dbReference>
<dbReference type="InterPro" id="IPR011626">
    <property type="entry name" value="Alpha-macroglobulin_TED"/>
</dbReference>
<feature type="domain" description="Alpha-2-macroglobulin bait region" evidence="7">
    <location>
        <begin position="949"/>
        <end position="1093"/>
    </location>
</feature>
<dbReference type="InterPro" id="IPR011625">
    <property type="entry name" value="A2M_N_BRD"/>
</dbReference>
<dbReference type="SMART" id="SM00223">
    <property type="entry name" value="APPLE"/>
    <property type="match status" value="1"/>
</dbReference>
<keyword evidence="2 5" id="KW-0732">Signal</keyword>
<keyword evidence="4" id="KW-1015">Disulfide bond</keyword>
<dbReference type="PANTHER" id="PTHR40094">
    <property type="entry name" value="ALPHA-2-MACROGLOBULIN HOMOLOG"/>
    <property type="match status" value="1"/>
</dbReference>
<proteinExistence type="inferred from homology"/>
<organism evidence="9 10">
    <name type="scientific">Salipiger aestuarii</name>
    <dbReference type="NCBI Taxonomy" id="568098"/>
    <lineage>
        <taxon>Bacteria</taxon>
        <taxon>Pseudomonadati</taxon>
        <taxon>Pseudomonadota</taxon>
        <taxon>Alphaproteobacteria</taxon>
        <taxon>Rhodobacterales</taxon>
        <taxon>Roseobacteraceae</taxon>
        <taxon>Salipiger</taxon>
    </lineage>
</organism>
<feature type="chain" id="PRO_5016342605" description="Apple domain-containing protein" evidence="5">
    <location>
        <begin position="21"/>
        <end position="1800"/>
    </location>
</feature>
<dbReference type="InterPro" id="IPR008930">
    <property type="entry name" value="Terpenoid_cyclase/PrenylTrfase"/>
</dbReference>
<evidence type="ECO:0000259" key="6">
    <source>
        <dbReference type="SMART" id="SM00223"/>
    </source>
</evidence>
<dbReference type="InterPro" id="IPR051802">
    <property type="entry name" value="YfhM-like"/>
</dbReference>
<feature type="domain" description="Apple" evidence="6">
    <location>
        <begin position="31"/>
        <end position="93"/>
    </location>
</feature>
<dbReference type="PANTHER" id="PTHR40094:SF1">
    <property type="entry name" value="UBIQUITIN DOMAIN-CONTAINING PROTEIN"/>
    <property type="match status" value="1"/>
</dbReference>
<dbReference type="OrthoDB" id="9767116at2"/>
<keyword evidence="10" id="KW-1185">Reference proteome</keyword>
<dbReference type="Pfam" id="PF00024">
    <property type="entry name" value="PAN_1"/>
    <property type="match status" value="1"/>
</dbReference>
<gene>
    <name evidence="9" type="ORF">ATI53_102926</name>
</gene>
<dbReference type="GO" id="GO:0006508">
    <property type="term" value="P:proteolysis"/>
    <property type="evidence" value="ECO:0007669"/>
    <property type="project" value="InterPro"/>
</dbReference>
<dbReference type="SMART" id="SM01360">
    <property type="entry name" value="A2M"/>
    <property type="match status" value="1"/>
</dbReference>
<evidence type="ECO:0008006" key="11">
    <source>
        <dbReference type="Google" id="ProtNLM"/>
    </source>
</evidence>
<dbReference type="InterPro" id="IPR049120">
    <property type="entry name" value="A2M_bMG2"/>
</dbReference>
<evidence type="ECO:0000259" key="7">
    <source>
        <dbReference type="SMART" id="SM01359"/>
    </source>
</evidence>
<dbReference type="InterPro" id="IPR047565">
    <property type="entry name" value="Alpha-macroglob_thiol-ester_cl"/>
</dbReference>
<dbReference type="CDD" id="cd01100">
    <property type="entry name" value="APPLE_Factor_XI_like"/>
    <property type="match status" value="1"/>
</dbReference>
<dbReference type="Gene3D" id="2.60.40.1930">
    <property type="match status" value="1"/>
</dbReference>
<sequence>MTRIWLFLALGLFVAQVAAAQPVLPERRIVVSPDTDFYGADLQPLFDTTLPACQSACLNDAACGAFTFNTRSKACFPKTGVLERSPFQGAVSAVVIATDPAALARGAARAADLDFLGEAALGAARDEAGALGARHGGGQWTAPELRDAAHAAEARGNLRDALQWTGAALARADDGTGWLAYGRMQSRIARDAQVDTEARTAQDRARLAAINAYLRLEGDAQRAEALMLLADALEATGAPRLTVPALRLAQRLSPSPAVNAALDRAIAQFGFRITGHVVETESAAPRICAEFSDPLIRVGRDYAPFVRLPDPVLAVTAEDRRLCITGVSHGARYRLTFRAGLPSAGGETLARDVEITAYVRDRDPSVRFPGRAYVLPKTERAGLPVETVNLSEVALTLFRVSDRNLVRAMQDSYFGKPLSGWALDRFSRDLAERVWTGRGETGNRLNADMTTRLPMQDILRDMPAGIYALSAAVPGADPYDDGAATQWFVLSDIGLTTLDGADGLTVFARGLGDAAPMAGLEVALISRANAVLGRAVTDVDGVARFAAGMTRGPAGAAPALVTATRGDTDIAFLSLTDPAFDLSDRGVAGRAPSGPLDAFLTTDRGAYRTGETIHATALLRDAQVRAVPDVPLTVVLTRPDGVEQTRRVSTDPRAGGHVFDLPLPPAVPRGTWRLELFADPDAAALATSALLVEDFTPERIDVTLSLPADLRVSGALLTVDARYLFGAPGADLAIEGDLTLLPKSTLEAFPGYRFGRHDDDATPQAQALPGDLRTDASGHATVPLTLPDTPMDRPQEARVTLRVTEGSGRPVERALTRAIPPRAPLIGIRPEADGTLAENAEAGFALIAVGPDLTPVPMQVDWQVNRVTTRYQWYQLYGNWNWEPITTRETVARGSVTLGDDPVRVAADVTWGDYEIVVGQTGGTGPVSSTGFEAGWYAPAGAVATPDTLDLSLDKDRYRAGDTAHLRVVPRDAGAALVTVLSDRVIAARQVTLPAGETVIDLPVTDAWGAGAYVTVQMVRPMDVAAGQAPARSLGLAHAALDPGASALAVQLDTPAQSAPRGPLTATVTVDGIAEGDTAWVTVAAVDLGILNLTGFDSPNPSAHYFGQQRLAVEIRDIYGRLIDGMNGAMGQIRSGGDAGSTMRMQAPPPTEDLVAQFSGPVQIRDGKAELRFDMPDFNGTVRLMAVAWSDGAVGQATADVLVRDPVVMTASLPRFLAPGDTTRLRLDLTHVSGPAGAMPLDIDGDGLTPGPAPEVALSEGKSQTLTVPLTAPDVAGDHVITLTLTLPGGERLQKRLTVGVRATDPAVGRTRRLVLGQGQSFVLDDAVLDGLRPDGAEVLVSAGPLARLDVPGLLASLNRYPYGCTEQVTSKALPLLYLGDAAQALGMGDAGRIARRIDDAIGVVLARQSANGAFGLWQAGSGDFWLDAYVTDFLSRAQAAGHTIPDRAMQAALDNLSNRIAYAPDFDDGGEDIAYALLVLAREGRAAVADLRYYADERGEALATALARAQLGAALASYGDQPRADAMFTKAAAALSRTPETGWRDDYGSQLRDAAGLLSLAASARSQVIDREAAITRISAGDRPLSTQEQAWSLLAAHALTEAPDAGLMMDGVPVSGPLIRRIPGDALGMTEITNTGPGPVPLTITALGVPGAGTPATGYGYAISRDYYTMAGAPVDGPVAQGDRLVTVLTVRPADDRHARLMIDDALPAGFEIDNPSLLRAGDIRALDWLQTSDVENAEFRAERFMAAVTRAGADPIRLAYIVRAVSVGTFHHPAALAFDMYRPEYRATTASGTLEIR</sequence>
<dbReference type="Pfam" id="PF21142">
    <property type="entry name" value="A2M_bMG2"/>
    <property type="match status" value="1"/>
</dbReference>
<dbReference type="SUPFAM" id="SSF48239">
    <property type="entry name" value="Terpenoid cyclases/Protein prenyltransferases"/>
    <property type="match status" value="1"/>
</dbReference>
<dbReference type="GO" id="GO:0005615">
    <property type="term" value="C:extracellular space"/>
    <property type="evidence" value="ECO:0007669"/>
    <property type="project" value="InterPro"/>
</dbReference>
<dbReference type="SMART" id="SM01419">
    <property type="entry name" value="Thiol-ester_cl"/>
    <property type="match status" value="1"/>
</dbReference>
<dbReference type="InterPro" id="IPR041246">
    <property type="entry name" value="Bact_MG10"/>
</dbReference>